<evidence type="ECO:0000313" key="2">
    <source>
        <dbReference type="Proteomes" id="UP000243459"/>
    </source>
</evidence>
<protein>
    <submittedName>
        <fullName evidence="1">Uncharacterized protein</fullName>
    </submittedName>
</protein>
<name>A0A5P1EMM4_ASPOF</name>
<dbReference type="Gramene" id="ONK67176">
    <property type="protein sequence ID" value="ONK67176"/>
    <property type="gene ID" value="A4U43_C06F16860"/>
</dbReference>
<dbReference type="Proteomes" id="UP000243459">
    <property type="component" value="Chromosome 6"/>
</dbReference>
<proteinExistence type="predicted"/>
<dbReference type="AlphaFoldDB" id="A0A5P1EMM4"/>
<reference evidence="2" key="1">
    <citation type="journal article" date="2017" name="Nat. Commun.">
        <title>The asparagus genome sheds light on the origin and evolution of a young Y chromosome.</title>
        <authorList>
            <person name="Harkess A."/>
            <person name="Zhou J."/>
            <person name="Xu C."/>
            <person name="Bowers J.E."/>
            <person name="Van der Hulst R."/>
            <person name="Ayyampalayam S."/>
            <person name="Mercati F."/>
            <person name="Riccardi P."/>
            <person name="McKain M.R."/>
            <person name="Kakrana A."/>
            <person name="Tang H."/>
            <person name="Ray J."/>
            <person name="Groenendijk J."/>
            <person name="Arikit S."/>
            <person name="Mathioni S.M."/>
            <person name="Nakano M."/>
            <person name="Shan H."/>
            <person name="Telgmann-Rauber A."/>
            <person name="Kanno A."/>
            <person name="Yue Z."/>
            <person name="Chen H."/>
            <person name="Li W."/>
            <person name="Chen Y."/>
            <person name="Xu X."/>
            <person name="Zhang Y."/>
            <person name="Luo S."/>
            <person name="Chen H."/>
            <person name="Gao J."/>
            <person name="Mao Z."/>
            <person name="Pires J.C."/>
            <person name="Luo M."/>
            <person name="Kudrna D."/>
            <person name="Wing R.A."/>
            <person name="Meyers B.C."/>
            <person name="Yi K."/>
            <person name="Kong H."/>
            <person name="Lavrijsen P."/>
            <person name="Sunseri F."/>
            <person name="Falavigna A."/>
            <person name="Ye Y."/>
            <person name="Leebens-Mack J.H."/>
            <person name="Chen G."/>
        </authorList>
    </citation>
    <scope>NUCLEOTIDE SEQUENCE [LARGE SCALE GENOMIC DNA]</scope>
    <source>
        <strain evidence="2">cv. DH0086</strain>
    </source>
</reference>
<dbReference type="EMBL" id="CM007386">
    <property type="protein sequence ID" value="ONK67176.1"/>
    <property type="molecule type" value="Genomic_DNA"/>
</dbReference>
<keyword evidence="2" id="KW-1185">Reference proteome</keyword>
<evidence type="ECO:0000313" key="1">
    <source>
        <dbReference type="EMBL" id="ONK67176.1"/>
    </source>
</evidence>
<sequence>MARASSGLAYPKRFYTTMAYAGFGDGSNGSDNRPAKIARTMLASPCSTGLYQQSKGSPVEFFLLDLGFGSEGADLRCSGLSQEDILRGIPSVP</sequence>
<organism evidence="1 2">
    <name type="scientific">Asparagus officinalis</name>
    <name type="common">Garden asparagus</name>
    <dbReference type="NCBI Taxonomy" id="4686"/>
    <lineage>
        <taxon>Eukaryota</taxon>
        <taxon>Viridiplantae</taxon>
        <taxon>Streptophyta</taxon>
        <taxon>Embryophyta</taxon>
        <taxon>Tracheophyta</taxon>
        <taxon>Spermatophyta</taxon>
        <taxon>Magnoliopsida</taxon>
        <taxon>Liliopsida</taxon>
        <taxon>Asparagales</taxon>
        <taxon>Asparagaceae</taxon>
        <taxon>Asparagoideae</taxon>
        <taxon>Asparagus</taxon>
    </lineage>
</organism>
<gene>
    <name evidence="1" type="ORF">A4U43_C06F16860</name>
</gene>
<accession>A0A5P1EMM4</accession>